<evidence type="ECO:0000313" key="11">
    <source>
        <dbReference type="Proteomes" id="UP000297737"/>
    </source>
</evidence>
<reference evidence="10 11" key="1">
    <citation type="submission" date="2019-02" db="EMBL/GenBank/DDBJ databases">
        <title>Polymorphobacter sp. isolated from the lake at the Tibet of China.</title>
        <authorList>
            <person name="Li A."/>
        </authorList>
    </citation>
    <scope>NUCLEOTIDE SEQUENCE [LARGE SCALE GENOMIC DNA]</scope>
    <source>
        <strain evidence="10 11">DJ1R-1</strain>
    </source>
</reference>
<evidence type="ECO:0000259" key="9">
    <source>
        <dbReference type="PROSITE" id="PS50972"/>
    </source>
</evidence>
<evidence type="ECO:0000256" key="8">
    <source>
        <dbReference type="ARBA" id="ARBA00022909"/>
    </source>
</evidence>
<dbReference type="GO" id="GO:0046654">
    <property type="term" value="P:tetrahydrofolate biosynthetic process"/>
    <property type="evidence" value="ECO:0007669"/>
    <property type="project" value="TreeGrafter"/>
</dbReference>
<protein>
    <recommendedName>
        <fullName evidence="4">dihydropteroate synthase</fullName>
        <ecNumber evidence="4">2.5.1.15</ecNumber>
    </recommendedName>
</protein>
<comment type="caution">
    <text evidence="10">The sequence shown here is derived from an EMBL/GenBank/DDBJ whole genome shotgun (WGS) entry which is preliminary data.</text>
</comment>
<dbReference type="InterPro" id="IPR000489">
    <property type="entry name" value="Pterin-binding_dom"/>
</dbReference>
<evidence type="ECO:0000256" key="4">
    <source>
        <dbReference type="ARBA" id="ARBA00012458"/>
    </source>
</evidence>
<comment type="cofactor">
    <cofactor evidence="2">
        <name>Mg(2+)</name>
        <dbReference type="ChEBI" id="CHEBI:18420"/>
    </cofactor>
</comment>
<name>A0A4Y9EQY9_9SPHN</name>
<sequence>MKLERLSTGAKLYLRPIGLGSGLPLAGGRARFAAVELSVRQVDVVEIVGTFAVEDAANVVARLPAVLAARFDTLWTRLTTPRAALALPTGALDLATPQVMGILNVTPDSFSDGGRHDDPAKAVAAAQAMVAAGAALVDIGGESTRPRAPHVPLDVELARVGPVLDGLQGQGMPLSIDTRQSAVMARALAAGAGLVNDVSALAHDPQTLPLVAAAGCPVVLMHAQGTPQHMQDAPQYDNCLRDVFDWLEARIDAVAAGGVARDRIIVDPGIGFGKTIAHNLELIAGIGMLHGLGCPILLGVSRKKLIGVIDGDVEAHDRLGGSLTLALAGLDQGVQLLRVHDVPATMQAVRVWQALRASGGQA</sequence>
<dbReference type="Gene3D" id="3.20.20.20">
    <property type="entry name" value="Dihydropteroate synthase-like"/>
    <property type="match status" value="1"/>
</dbReference>
<dbReference type="GO" id="GO:0005829">
    <property type="term" value="C:cytosol"/>
    <property type="evidence" value="ECO:0007669"/>
    <property type="project" value="TreeGrafter"/>
</dbReference>
<comment type="catalytic activity">
    <reaction evidence="1">
        <text>(7,8-dihydropterin-6-yl)methyl diphosphate + 4-aminobenzoate = 7,8-dihydropteroate + diphosphate</text>
        <dbReference type="Rhea" id="RHEA:19949"/>
        <dbReference type="ChEBI" id="CHEBI:17836"/>
        <dbReference type="ChEBI" id="CHEBI:17839"/>
        <dbReference type="ChEBI" id="CHEBI:33019"/>
        <dbReference type="ChEBI" id="CHEBI:72950"/>
        <dbReference type="EC" id="2.5.1.15"/>
    </reaction>
</comment>
<gene>
    <name evidence="10" type="primary">folP</name>
    <name evidence="10" type="ORF">EUV02_03215</name>
</gene>
<keyword evidence="11" id="KW-1185">Reference proteome</keyword>
<keyword evidence="7" id="KW-0460">Magnesium</keyword>
<dbReference type="RefSeq" id="WP_135244765.1">
    <property type="nucleotide sequence ID" value="NZ_SIHO01000001.1"/>
</dbReference>
<proteinExistence type="predicted"/>
<dbReference type="OrthoDB" id="9811744at2"/>
<dbReference type="GO" id="GO:0004156">
    <property type="term" value="F:dihydropteroate synthase activity"/>
    <property type="evidence" value="ECO:0007669"/>
    <property type="project" value="UniProtKB-EC"/>
</dbReference>
<feature type="domain" description="Pterin-binding" evidence="9">
    <location>
        <begin position="97"/>
        <end position="350"/>
    </location>
</feature>
<evidence type="ECO:0000313" key="10">
    <source>
        <dbReference type="EMBL" id="TFU06041.1"/>
    </source>
</evidence>
<dbReference type="PROSITE" id="PS00792">
    <property type="entry name" value="DHPS_1"/>
    <property type="match status" value="1"/>
</dbReference>
<organism evidence="10 11">
    <name type="scientific">Glacieibacterium arshaanense</name>
    <dbReference type="NCBI Taxonomy" id="2511025"/>
    <lineage>
        <taxon>Bacteria</taxon>
        <taxon>Pseudomonadati</taxon>
        <taxon>Pseudomonadota</taxon>
        <taxon>Alphaproteobacteria</taxon>
        <taxon>Sphingomonadales</taxon>
        <taxon>Sphingosinicellaceae</taxon>
        <taxon>Glacieibacterium</taxon>
    </lineage>
</organism>
<dbReference type="PANTHER" id="PTHR20941:SF1">
    <property type="entry name" value="FOLIC ACID SYNTHESIS PROTEIN FOL1"/>
    <property type="match status" value="1"/>
</dbReference>
<dbReference type="GO" id="GO:0046656">
    <property type="term" value="P:folic acid biosynthetic process"/>
    <property type="evidence" value="ECO:0007669"/>
    <property type="project" value="UniProtKB-KW"/>
</dbReference>
<dbReference type="InterPro" id="IPR045031">
    <property type="entry name" value="DHP_synth-like"/>
</dbReference>
<evidence type="ECO:0000256" key="3">
    <source>
        <dbReference type="ARBA" id="ARBA00004763"/>
    </source>
</evidence>
<dbReference type="AlphaFoldDB" id="A0A4Y9EQY9"/>
<dbReference type="SUPFAM" id="SSF51717">
    <property type="entry name" value="Dihydropteroate synthetase-like"/>
    <property type="match status" value="1"/>
</dbReference>
<evidence type="ECO:0000256" key="2">
    <source>
        <dbReference type="ARBA" id="ARBA00001946"/>
    </source>
</evidence>
<comment type="pathway">
    <text evidence="3">Cofactor biosynthesis; tetrahydrofolate biosynthesis; 7,8-dihydrofolate from 2-amino-4-hydroxy-6-hydroxymethyl-7,8-dihydropteridine diphosphate and 4-aminobenzoate: step 1/2.</text>
</comment>
<dbReference type="CDD" id="cd00739">
    <property type="entry name" value="DHPS"/>
    <property type="match status" value="1"/>
</dbReference>
<evidence type="ECO:0000256" key="7">
    <source>
        <dbReference type="ARBA" id="ARBA00022842"/>
    </source>
</evidence>
<evidence type="ECO:0000256" key="1">
    <source>
        <dbReference type="ARBA" id="ARBA00000012"/>
    </source>
</evidence>
<keyword evidence="5 10" id="KW-0808">Transferase</keyword>
<dbReference type="GO" id="GO:0046872">
    <property type="term" value="F:metal ion binding"/>
    <property type="evidence" value="ECO:0007669"/>
    <property type="project" value="UniProtKB-KW"/>
</dbReference>
<dbReference type="InterPro" id="IPR006390">
    <property type="entry name" value="DHP_synth_dom"/>
</dbReference>
<dbReference type="InterPro" id="IPR011005">
    <property type="entry name" value="Dihydropteroate_synth-like_sf"/>
</dbReference>
<dbReference type="EC" id="2.5.1.15" evidence="4"/>
<dbReference type="PANTHER" id="PTHR20941">
    <property type="entry name" value="FOLATE SYNTHESIS PROTEINS"/>
    <property type="match status" value="1"/>
</dbReference>
<evidence type="ECO:0000256" key="6">
    <source>
        <dbReference type="ARBA" id="ARBA00022723"/>
    </source>
</evidence>
<dbReference type="Pfam" id="PF00809">
    <property type="entry name" value="Pterin_bind"/>
    <property type="match status" value="1"/>
</dbReference>
<dbReference type="NCBIfam" id="TIGR01496">
    <property type="entry name" value="DHPS"/>
    <property type="match status" value="1"/>
</dbReference>
<dbReference type="EMBL" id="SIHO01000001">
    <property type="protein sequence ID" value="TFU06041.1"/>
    <property type="molecule type" value="Genomic_DNA"/>
</dbReference>
<evidence type="ECO:0000256" key="5">
    <source>
        <dbReference type="ARBA" id="ARBA00022679"/>
    </source>
</evidence>
<dbReference type="Proteomes" id="UP000297737">
    <property type="component" value="Unassembled WGS sequence"/>
</dbReference>
<keyword evidence="8" id="KW-0289">Folate biosynthesis</keyword>
<dbReference type="PROSITE" id="PS50972">
    <property type="entry name" value="PTERIN_BINDING"/>
    <property type="match status" value="1"/>
</dbReference>
<accession>A0A4Y9EQY9</accession>
<dbReference type="PROSITE" id="PS00793">
    <property type="entry name" value="DHPS_2"/>
    <property type="match status" value="1"/>
</dbReference>
<keyword evidence="6" id="KW-0479">Metal-binding</keyword>